<protein>
    <recommendedName>
        <fullName evidence="5">DUF3558 domain-containing protein</fullName>
    </recommendedName>
</protein>
<organism evidence="3 4">
    <name type="scientific">Nonomuraea purpurea</name>
    <dbReference type="NCBI Taxonomy" id="1849276"/>
    <lineage>
        <taxon>Bacteria</taxon>
        <taxon>Bacillati</taxon>
        <taxon>Actinomycetota</taxon>
        <taxon>Actinomycetes</taxon>
        <taxon>Streptosporangiales</taxon>
        <taxon>Streptosporangiaceae</taxon>
        <taxon>Nonomuraea</taxon>
    </lineage>
</organism>
<feature type="chain" id="PRO_5045377175" description="DUF3558 domain-containing protein" evidence="2">
    <location>
        <begin position="19"/>
        <end position="171"/>
    </location>
</feature>
<feature type="region of interest" description="Disordered" evidence="1">
    <location>
        <begin position="20"/>
        <end position="43"/>
    </location>
</feature>
<comment type="caution">
    <text evidence="3">The sequence shown here is derived from an EMBL/GenBank/DDBJ whole genome shotgun (WGS) entry which is preliminary data.</text>
</comment>
<keyword evidence="2" id="KW-0732">Signal</keyword>
<gene>
    <name evidence="3" type="ORF">ACFOY2_39220</name>
</gene>
<reference evidence="4" key="1">
    <citation type="journal article" date="2019" name="Int. J. Syst. Evol. Microbiol.">
        <title>The Global Catalogue of Microorganisms (GCM) 10K type strain sequencing project: providing services to taxonomists for standard genome sequencing and annotation.</title>
        <authorList>
            <consortium name="The Broad Institute Genomics Platform"/>
            <consortium name="The Broad Institute Genome Sequencing Center for Infectious Disease"/>
            <person name="Wu L."/>
            <person name="Ma J."/>
        </authorList>
    </citation>
    <scope>NUCLEOTIDE SEQUENCE [LARGE SCALE GENOMIC DNA]</scope>
    <source>
        <strain evidence="4">TBRC 1276</strain>
    </source>
</reference>
<evidence type="ECO:0000256" key="1">
    <source>
        <dbReference type="SAM" id="MobiDB-lite"/>
    </source>
</evidence>
<evidence type="ECO:0000256" key="2">
    <source>
        <dbReference type="SAM" id="SignalP"/>
    </source>
</evidence>
<accession>A0ABV8GKT2</accession>
<proteinExistence type="predicted"/>
<sequence length="171" mass="18403">MRRLTAVLLMFLTLTACGGGDEVPEPPTQEAAHVTPAPVRPAPVKGSSLSCGAAKVVFPAMPEGMAREGSFTRLRSLSRPLRVRGVTWRESDEEVRVGVVCGVRTAEQFATLVSRSSLTVYRGRPALRWNSRGGLRNFMWLERPGTAVYIATTPGLATEIRPIAAGVTMAP</sequence>
<evidence type="ECO:0000313" key="3">
    <source>
        <dbReference type="EMBL" id="MFC4013312.1"/>
    </source>
</evidence>
<evidence type="ECO:0008006" key="5">
    <source>
        <dbReference type="Google" id="ProtNLM"/>
    </source>
</evidence>
<dbReference type="EMBL" id="JBHSBI010000027">
    <property type="protein sequence ID" value="MFC4013312.1"/>
    <property type="molecule type" value="Genomic_DNA"/>
</dbReference>
<feature type="signal peptide" evidence="2">
    <location>
        <begin position="1"/>
        <end position="18"/>
    </location>
</feature>
<dbReference type="RefSeq" id="WP_379533184.1">
    <property type="nucleotide sequence ID" value="NZ_JBHSBI010000027.1"/>
</dbReference>
<dbReference type="Proteomes" id="UP001595851">
    <property type="component" value="Unassembled WGS sequence"/>
</dbReference>
<evidence type="ECO:0000313" key="4">
    <source>
        <dbReference type="Proteomes" id="UP001595851"/>
    </source>
</evidence>
<name>A0ABV8GKT2_9ACTN</name>
<keyword evidence="4" id="KW-1185">Reference proteome</keyword>
<dbReference type="PROSITE" id="PS51257">
    <property type="entry name" value="PROKAR_LIPOPROTEIN"/>
    <property type="match status" value="1"/>
</dbReference>